<dbReference type="Pfam" id="PF13392">
    <property type="entry name" value="HNH_3"/>
    <property type="match status" value="1"/>
</dbReference>
<dbReference type="EMBL" id="JAVGVR010000001">
    <property type="protein sequence ID" value="MDQ6598076.1"/>
    <property type="molecule type" value="Genomic_DNA"/>
</dbReference>
<dbReference type="Proteomes" id="UP001178888">
    <property type="component" value="Unassembled WGS sequence"/>
</dbReference>
<keyword evidence="2" id="KW-0540">Nuclease</keyword>
<feature type="domain" description="HNH nuclease" evidence="1">
    <location>
        <begin position="99"/>
        <end position="141"/>
    </location>
</feature>
<protein>
    <submittedName>
        <fullName evidence="2">HNH endonuclease</fullName>
    </submittedName>
</protein>
<dbReference type="InterPro" id="IPR044930">
    <property type="entry name" value="Homing_endonuclease_His-Me"/>
</dbReference>
<comment type="caution">
    <text evidence="2">The sequence shown here is derived from an EMBL/GenBank/DDBJ whole genome shotgun (WGS) entry which is preliminary data.</text>
</comment>
<evidence type="ECO:0000313" key="3">
    <source>
        <dbReference type="Proteomes" id="UP001178888"/>
    </source>
</evidence>
<dbReference type="Gene3D" id="1.10.10.60">
    <property type="entry name" value="Homeodomain-like"/>
    <property type="match status" value="1"/>
</dbReference>
<evidence type="ECO:0000313" key="2">
    <source>
        <dbReference type="EMBL" id="MDQ6598076.1"/>
    </source>
</evidence>
<dbReference type="AlphaFoldDB" id="A0AA90R5N6"/>
<reference evidence="2" key="1">
    <citation type="submission" date="2023-08" db="EMBL/GenBank/DDBJ databases">
        <title>Nitrogen cycling bacteria in agricultural field soils.</title>
        <authorList>
            <person name="Jang J."/>
        </authorList>
    </citation>
    <scope>NUCLEOTIDE SEQUENCE</scope>
    <source>
        <strain evidence="2">PS3-36</strain>
    </source>
</reference>
<sequence length="219" mass="25781">MKPGTAIKKQQLSEEQIQEICTLYSTGDWSLKRLAKKYGVSKYQIKKAVKGIVKPKPTALQRFNEKWTEDENGCHVWKGYKSKVGYGQFKMNKKVYRSHRASFELKKRPLEPGEVVRHKCDNPSCVNVNHLELGTVQDNNMDKLERFRQPWHYAVIDYLEMLFMYQIGVPIDIIARRFSIKKTTLKSRLKDMEKSAVDPTEDRVFHYRDRAIHEDRVKS</sequence>
<dbReference type="RefSeq" id="WP_308913462.1">
    <property type="nucleotide sequence ID" value="NZ_JAVGVR010000001.1"/>
</dbReference>
<dbReference type="Gene3D" id="3.90.75.10">
    <property type="entry name" value="Homing Intron 3 (I-ppo) Encoded Endonuclease, Chain A"/>
    <property type="match status" value="1"/>
</dbReference>
<keyword evidence="2" id="KW-0255">Endonuclease</keyword>
<name>A0AA90R5N6_9BACI</name>
<proteinExistence type="predicted"/>
<organism evidence="2 3">
    <name type="scientific">Bacillus salipaludis</name>
    <dbReference type="NCBI Taxonomy" id="2547811"/>
    <lineage>
        <taxon>Bacteria</taxon>
        <taxon>Bacillati</taxon>
        <taxon>Bacillota</taxon>
        <taxon>Bacilli</taxon>
        <taxon>Bacillales</taxon>
        <taxon>Bacillaceae</taxon>
        <taxon>Bacillus</taxon>
    </lineage>
</organism>
<dbReference type="GO" id="GO:0004519">
    <property type="term" value="F:endonuclease activity"/>
    <property type="evidence" value="ECO:0007669"/>
    <property type="project" value="UniProtKB-KW"/>
</dbReference>
<evidence type="ECO:0000259" key="1">
    <source>
        <dbReference type="Pfam" id="PF13392"/>
    </source>
</evidence>
<dbReference type="InterPro" id="IPR044925">
    <property type="entry name" value="His-Me_finger_sf"/>
</dbReference>
<gene>
    <name evidence="2" type="ORF">RCG21_17230</name>
</gene>
<dbReference type="InterPro" id="IPR003615">
    <property type="entry name" value="HNH_nuc"/>
</dbReference>
<accession>A0AA90R5N6</accession>
<dbReference type="SUPFAM" id="SSF54060">
    <property type="entry name" value="His-Me finger endonucleases"/>
    <property type="match status" value="1"/>
</dbReference>
<keyword evidence="3" id="KW-1185">Reference proteome</keyword>
<keyword evidence="2" id="KW-0378">Hydrolase</keyword>